<feature type="transmembrane region" description="Helical" evidence="2">
    <location>
        <begin position="93"/>
        <end position="113"/>
    </location>
</feature>
<evidence type="ECO:0000259" key="4">
    <source>
        <dbReference type="Pfam" id="PF13529"/>
    </source>
</evidence>
<evidence type="ECO:0000256" key="2">
    <source>
        <dbReference type="SAM" id="Phobius"/>
    </source>
</evidence>
<gene>
    <name evidence="5" type="ORF">ENR01_01855</name>
</gene>
<evidence type="ECO:0000259" key="3">
    <source>
        <dbReference type="Pfam" id="PF13205"/>
    </source>
</evidence>
<dbReference type="EMBL" id="DSPJ01000052">
    <property type="protein sequence ID" value="HEX61882.1"/>
    <property type="molecule type" value="Genomic_DNA"/>
</dbReference>
<feature type="domain" description="SbsA Ig-like" evidence="3">
    <location>
        <begin position="421"/>
        <end position="516"/>
    </location>
</feature>
<dbReference type="Pfam" id="PF13205">
    <property type="entry name" value="Big_5"/>
    <property type="match status" value="2"/>
</dbReference>
<keyword evidence="1" id="KW-0732">Signal</keyword>
<comment type="caution">
    <text evidence="5">The sequence shown here is derived from an EMBL/GenBank/DDBJ whole genome shotgun (WGS) entry which is preliminary data.</text>
</comment>
<name>A0A831Z2R8_UNCKA</name>
<evidence type="ECO:0000313" key="5">
    <source>
        <dbReference type="EMBL" id="HEX61882.1"/>
    </source>
</evidence>
<feature type="domain" description="SbsA Ig-like" evidence="3">
    <location>
        <begin position="323"/>
        <end position="417"/>
    </location>
</feature>
<evidence type="ECO:0008006" key="6">
    <source>
        <dbReference type="Google" id="ProtNLM"/>
    </source>
</evidence>
<dbReference type="InterPro" id="IPR039564">
    <property type="entry name" value="Peptidase_C39-like"/>
</dbReference>
<evidence type="ECO:0000256" key="1">
    <source>
        <dbReference type="ARBA" id="ARBA00022729"/>
    </source>
</evidence>
<dbReference type="AlphaFoldDB" id="A0A831Z2R8"/>
<keyword evidence="2" id="KW-0472">Membrane</keyword>
<dbReference type="Gene3D" id="2.60.40.3710">
    <property type="match status" value="2"/>
</dbReference>
<feature type="domain" description="Peptidase C39-like" evidence="4">
    <location>
        <begin position="523"/>
        <end position="668"/>
    </location>
</feature>
<dbReference type="InterPro" id="IPR032812">
    <property type="entry name" value="SbsA_Ig"/>
</dbReference>
<reference evidence="5" key="1">
    <citation type="journal article" date="2020" name="mSystems">
        <title>Genome- and Community-Level Interaction Insights into Carbon Utilization and Element Cycling Functions of Hydrothermarchaeota in Hydrothermal Sediment.</title>
        <authorList>
            <person name="Zhou Z."/>
            <person name="Liu Y."/>
            <person name="Xu W."/>
            <person name="Pan J."/>
            <person name="Luo Z.H."/>
            <person name="Li M."/>
        </authorList>
    </citation>
    <scope>NUCLEOTIDE SEQUENCE [LARGE SCALE GENOMIC DNA]</scope>
    <source>
        <strain evidence="5">SpSt-361</strain>
    </source>
</reference>
<dbReference type="Gene3D" id="3.90.70.10">
    <property type="entry name" value="Cysteine proteinases"/>
    <property type="match status" value="1"/>
</dbReference>
<sequence length="694" mass="77321">MGLDKIWDLLLQISLPFETRLAILVTLIGTVVFANTTHWIIKSRPSWFGITSRLQSLQNWGFNLPQNRILRDLDIAWWRTLLAEFMFLRHGNFIPYSIFALVVSAALIITAFLSRPFIVSASPGNGAYLTSADEPLAVEFSLPINEETVKLYVSPEVMGYWEFEKTVFGLPLKWKAKFYPEESFFPGQKIVIYAVGLRARWGKEELHEQAVELFAPKLPRIAATAPQDGDINVSLTADFTVEYDAVLGKFVETSFQITPFAEFSIVEEKKRQILKFREPLEQNQDYHVKVFQTPRSYRVLDNENLERGKTEEIGSFLFKTVATPFIESYTPEGTGASPTSPLTIRFSQAMDQPSVEDHFTITPQTEGQVSWSDDRTLIFTPASPWQKETGYEIRLAAGITSMVGGTTSQDIVLNFETVGRVKVLSFSPAAGTSGLDPTQTNIAVEFDQAVDPASAQQSFSLTPAVSGSFSWDGNKMVFHSAGKLAYSTSYKVKIAAGVKTTEGLDSTEEFQSSFTTKSDTFVLNIPQYYQNPRTETFNCNLVAVQMALAYKGISVTQEEVKTGLGVGQNPDADWVEGYGTHTGPVSAYLASKGVSHAIKTSWNVADLAREVEKGNPVILWWYNRYSTPMGTKILPGGYTGYNGMHSEVVRGFVGSSSNPSYLLVNDPWRGQLTYSQALFNSTWSYLNYTAIVVY</sequence>
<keyword evidence="2" id="KW-1133">Transmembrane helix</keyword>
<proteinExistence type="predicted"/>
<feature type="transmembrane region" description="Helical" evidence="2">
    <location>
        <begin position="20"/>
        <end position="41"/>
    </location>
</feature>
<protein>
    <recommendedName>
        <fullName evidence="6">Peptidase C39-like domain-containing protein</fullName>
    </recommendedName>
</protein>
<accession>A0A831Z2R8</accession>
<keyword evidence="2" id="KW-0812">Transmembrane</keyword>
<organism evidence="5">
    <name type="scientific">candidate division WWE3 bacterium</name>
    <dbReference type="NCBI Taxonomy" id="2053526"/>
    <lineage>
        <taxon>Bacteria</taxon>
        <taxon>Katanobacteria</taxon>
    </lineage>
</organism>
<dbReference type="Pfam" id="PF13529">
    <property type="entry name" value="Peptidase_C39_2"/>
    <property type="match status" value="1"/>
</dbReference>